<organism evidence="1">
    <name type="scientific">Lamprotornis superbus</name>
    <dbReference type="NCBI Taxonomy" id="245042"/>
    <lineage>
        <taxon>Eukaryota</taxon>
        <taxon>Metazoa</taxon>
        <taxon>Chordata</taxon>
        <taxon>Craniata</taxon>
        <taxon>Vertebrata</taxon>
        <taxon>Euteleostomi</taxon>
        <taxon>Archelosauria</taxon>
        <taxon>Archosauria</taxon>
        <taxon>Dinosauria</taxon>
        <taxon>Saurischia</taxon>
        <taxon>Theropoda</taxon>
        <taxon>Coelurosauria</taxon>
        <taxon>Aves</taxon>
        <taxon>Neognathae</taxon>
        <taxon>Neoaves</taxon>
        <taxon>Telluraves</taxon>
        <taxon>Australaves</taxon>
        <taxon>Passeriformes</taxon>
        <taxon>Sturnidae</taxon>
        <taxon>Lamprotornis</taxon>
    </lineage>
</organism>
<gene>
    <name evidence="2" type="ORF">IHE44_0003961</name>
    <name evidence="1" type="ORF">IHE44_008040</name>
</gene>
<keyword evidence="3" id="KW-1185">Reference proteome</keyword>
<reference evidence="2 3" key="2">
    <citation type="journal article" date="2021" name="J. Hered.">
        <title>Feather Gene Expression Elucidates the Developmental Basis of Plumage Iridescence in African Starlings.</title>
        <authorList>
            <person name="Rubenstein D.R."/>
            <person name="Corvelo A."/>
            <person name="MacManes M.D."/>
            <person name="Maia R."/>
            <person name="Narzisi G."/>
            <person name="Rousaki A."/>
            <person name="Vandenabeele P."/>
            <person name="Shawkey M.D."/>
            <person name="Solomon J."/>
        </authorList>
    </citation>
    <scope>NUCLEOTIDE SEQUENCE [LARGE SCALE GENOMIC DNA]</scope>
    <source>
        <strain evidence="2">SS15</strain>
    </source>
</reference>
<comment type="caution">
    <text evidence="1">The sequence shown here is derived from an EMBL/GenBank/DDBJ whole genome shotgun (WGS) entry which is preliminary data.</text>
</comment>
<reference evidence="1" key="1">
    <citation type="submission" date="2020-10" db="EMBL/GenBank/DDBJ databases">
        <title>Feather gene expression reveals the developmental basis of iridescence in African starlings.</title>
        <authorList>
            <person name="Rubenstein D.R."/>
        </authorList>
    </citation>
    <scope>NUCLEOTIDE SEQUENCE</scope>
    <source>
        <strain evidence="1">SS15</strain>
        <tissue evidence="1">Liver</tissue>
    </source>
</reference>
<dbReference type="Proteomes" id="UP000618051">
    <property type="component" value="Unassembled WGS sequence"/>
</dbReference>
<accession>A0A835NX85</accession>
<evidence type="ECO:0000313" key="2">
    <source>
        <dbReference type="EMBL" id="KAI1234244.1"/>
    </source>
</evidence>
<protein>
    <submittedName>
        <fullName evidence="1">Uncharacterized protein</fullName>
    </submittedName>
</protein>
<sequence>MADAGHEHVRSPGSSIPAAQRSLGAWRGWNSINSIQELSRREAELGAGAVLLLPKDALQTTHSTVSQPSHPKS</sequence>
<dbReference type="EMBL" id="JADDUC010000031">
    <property type="protein sequence ID" value="KAG0123103.1"/>
    <property type="molecule type" value="Genomic_DNA"/>
</dbReference>
<dbReference type="AlphaFoldDB" id="A0A835NX85"/>
<proteinExistence type="predicted"/>
<evidence type="ECO:0000313" key="3">
    <source>
        <dbReference type="Proteomes" id="UP000618051"/>
    </source>
</evidence>
<name>A0A835NX85_9PASS</name>
<dbReference type="EMBL" id="JADDUC020000016">
    <property type="protein sequence ID" value="KAI1234244.1"/>
    <property type="molecule type" value="Genomic_DNA"/>
</dbReference>
<reference evidence="2" key="3">
    <citation type="submission" date="2022-01" db="EMBL/GenBank/DDBJ databases">
        <authorList>
            <person name="Rubenstein D.R."/>
        </authorList>
    </citation>
    <scope>NUCLEOTIDE SEQUENCE</scope>
    <source>
        <strain evidence="2">SS15</strain>
        <tissue evidence="2">Liver</tissue>
    </source>
</reference>
<evidence type="ECO:0000313" key="1">
    <source>
        <dbReference type="EMBL" id="KAG0123103.1"/>
    </source>
</evidence>